<protein>
    <submittedName>
        <fullName evidence="2">Uncharacterized protein</fullName>
    </submittedName>
</protein>
<proteinExistence type="predicted"/>
<feature type="region of interest" description="Disordered" evidence="1">
    <location>
        <begin position="58"/>
        <end position="86"/>
    </location>
</feature>
<accession>A0A382XZA5</accession>
<gene>
    <name evidence="2" type="ORF">METZ01_LOCUS429316</name>
</gene>
<evidence type="ECO:0000256" key="1">
    <source>
        <dbReference type="SAM" id="MobiDB-lite"/>
    </source>
</evidence>
<dbReference type="EMBL" id="UINC01171742">
    <property type="protein sequence ID" value="SVD76462.1"/>
    <property type="molecule type" value="Genomic_DNA"/>
</dbReference>
<name>A0A382XZA5_9ZZZZ</name>
<feature type="compositionally biased region" description="Polar residues" evidence="1">
    <location>
        <begin position="157"/>
        <end position="171"/>
    </location>
</feature>
<reference evidence="2" key="1">
    <citation type="submission" date="2018-05" db="EMBL/GenBank/DDBJ databases">
        <authorList>
            <person name="Lanie J.A."/>
            <person name="Ng W.-L."/>
            <person name="Kazmierczak K.M."/>
            <person name="Andrzejewski T.M."/>
            <person name="Davidsen T.M."/>
            <person name="Wayne K.J."/>
            <person name="Tettelin H."/>
            <person name="Glass J.I."/>
            <person name="Rusch D."/>
            <person name="Podicherti R."/>
            <person name="Tsui H.-C.T."/>
            <person name="Winkler M.E."/>
        </authorList>
    </citation>
    <scope>NUCLEOTIDE SEQUENCE</scope>
</reference>
<feature type="non-terminal residue" evidence="2">
    <location>
        <position position="177"/>
    </location>
</feature>
<evidence type="ECO:0000313" key="2">
    <source>
        <dbReference type="EMBL" id="SVD76462.1"/>
    </source>
</evidence>
<feature type="region of interest" description="Disordered" evidence="1">
    <location>
        <begin position="157"/>
        <end position="177"/>
    </location>
</feature>
<dbReference type="AlphaFoldDB" id="A0A382XZA5"/>
<sequence length="177" mass="19923">MDKEFAEAFKEEIELDEMNWAVGGVYHQEFKNGDRVYFRADSVQKNKRWKGLSVDEFGGRQKKAKSASADEKQQGWETTPKNEIPKGLKEEVELDEEIADITIQKDVGKMKINQVALKVMTNARRFGLKSSLLGNNVRISGPKKKVNDYLDVVIGRSSSGDATQKGPSNPQIDKMLT</sequence>
<organism evidence="2">
    <name type="scientific">marine metagenome</name>
    <dbReference type="NCBI Taxonomy" id="408172"/>
    <lineage>
        <taxon>unclassified sequences</taxon>
        <taxon>metagenomes</taxon>
        <taxon>ecological metagenomes</taxon>
    </lineage>
</organism>